<dbReference type="GO" id="GO:0046872">
    <property type="term" value="F:metal ion binding"/>
    <property type="evidence" value="ECO:0007669"/>
    <property type="project" value="UniProtKB-KW"/>
</dbReference>
<name>A0A501WR25_9RHOB</name>
<organism evidence="9 10">
    <name type="scientific">Amaricoccus solimangrovi</name>
    <dbReference type="NCBI Taxonomy" id="2589815"/>
    <lineage>
        <taxon>Bacteria</taxon>
        <taxon>Pseudomonadati</taxon>
        <taxon>Pseudomonadota</taxon>
        <taxon>Alphaproteobacteria</taxon>
        <taxon>Rhodobacterales</taxon>
        <taxon>Paracoccaceae</taxon>
        <taxon>Amaricoccus</taxon>
    </lineage>
</organism>
<evidence type="ECO:0000256" key="7">
    <source>
        <dbReference type="SAM" id="SignalP"/>
    </source>
</evidence>
<dbReference type="Proteomes" id="UP000319255">
    <property type="component" value="Unassembled WGS sequence"/>
</dbReference>
<dbReference type="PANTHER" id="PTHR22726">
    <property type="entry name" value="METALLOENDOPEPTIDASE OMA1"/>
    <property type="match status" value="1"/>
</dbReference>
<keyword evidence="3 6" id="KW-0378">Hydrolase</keyword>
<dbReference type="Gene3D" id="3.30.2010.10">
    <property type="entry name" value="Metalloproteases ('zincins'), catalytic domain"/>
    <property type="match status" value="1"/>
</dbReference>
<evidence type="ECO:0000313" key="10">
    <source>
        <dbReference type="Proteomes" id="UP000319255"/>
    </source>
</evidence>
<dbReference type="PANTHER" id="PTHR22726:SF1">
    <property type="entry name" value="METALLOENDOPEPTIDASE OMA1, MITOCHONDRIAL"/>
    <property type="match status" value="1"/>
</dbReference>
<feature type="signal peptide" evidence="7">
    <location>
        <begin position="1"/>
        <end position="39"/>
    </location>
</feature>
<keyword evidence="1 6" id="KW-0645">Protease</keyword>
<dbReference type="GO" id="GO:0016020">
    <property type="term" value="C:membrane"/>
    <property type="evidence" value="ECO:0007669"/>
    <property type="project" value="TreeGrafter"/>
</dbReference>
<keyword evidence="4 6" id="KW-0862">Zinc</keyword>
<evidence type="ECO:0000256" key="3">
    <source>
        <dbReference type="ARBA" id="ARBA00022801"/>
    </source>
</evidence>
<evidence type="ECO:0000259" key="8">
    <source>
        <dbReference type="Pfam" id="PF01435"/>
    </source>
</evidence>
<dbReference type="InterPro" id="IPR051156">
    <property type="entry name" value="Mito/Outer_Membr_Metalloprot"/>
</dbReference>
<keyword evidence="5 6" id="KW-0482">Metalloprotease</keyword>
<gene>
    <name evidence="9" type="ORF">FJM51_12105</name>
</gene>
<comment type="similarity">
    <text evidence="6">Belongs to the peptidase M48 family.</text>
</comment>
<evidence type="ECO:0000256" key="5">
    <source>
        <dbReference type="ARBA" id="ARBA00023049"/>
    </source>
</evidence>
<evidence type="ECO:0000256" key="2">
    <source>
        <dbReference type="ARBA" id="ARBA00022723"/>
    </source>
</evidence>
<proteinExistence type="inferred from homology"/>
<dbReference type="GO" id="GO:0051603">
    <property type="term" value="P:proteolysis involved in protein catabolic process"/>
    <property type="evidence" value="ECO:0007669"/>
    <property type="project" value="TreeGrafter"/>
</dbReference>
<keyword evidence="7" id="KW-0732">Signal</keyword>
<dbReference type="AlphaFoldDB" id="A0A501WR25"/>
<dbReference type="InterPro" id="IPR001915">
    <property type="entry name" value="Peptidase_M48"/>
</dbReference>
<dbReference type="EMBL" id="VFRP01000010">
    <property type="protein sequence ID" value="TPE50524.1"/>
    <property type="molecule type" value="Genomic_DNA"/>
</dbReference>
<accession>A0A501WR25</accession>
<comment type="cofactor">
    <cofactor evidence="6">
        <name>Zn(2+)</name>
        <dbReference type="ChEBI" id="CHEBI:29105"/>
    </cofactor>
    <text evidence="6">Binds 1 zinc ion per subunit.</text>
</comment>
<reference evidence="9 10" key="1">
    <citation type="submission" date="2019-06" db="EMBL/GenBank/DDBJ databases">
        <title>A novel bacterium of genus Amaricoccus, isolated from marine sediment.</title>
        <authorList>
            <person name="Huang H."/>
            <person name="Mo K."/>
            <person name="Hu Y."/>
        </authorList>
    </citation>
    <scope>NUCLEOTIDE SEQUENCE [LARGE SCALE GENOMIC DNA]</scope>
    <source>
        <strain evidence="9 10">HB172011</strain>
    </source>
</reference>
<sequence length="285" mass="29599">MRGKIFRSLHRMTRRPASPASLVRAAAAALSLLVSGCGATYQVPASAGASSLPPAPAGGVPAGPARAPGDFRRVAARVEPVAESFCREEHPGAPAIACDFAIGLSRDPEMPPNAFQTRDEAGRPVIVVSAALLREMTDDDELAFVLSHEASHQIADHLGKQEQQRILGALVLGGLTAAAGEYAGLPASDARIRQAMDMGAFVGGRAYSQTYELEADTLGAFIAARAGYDPERGAMIFRSPALAGGGGLLATHPASADRMRGIAGAAAEIRRQEAMGLRPTPRLAE</sequence>
<evidence type="ECO:0000256" key="6">
    <source>
        <dbReference type="RuleBase" id="RU003983"/>
    </source>
</evidence>
<feature type="domain" description="Peptidase M48" evidence="8">
    <location>
        <begin position="106"/>
        <end position="263"/>
    </location>
</feature>
<evidence type="ECO:0000256" key="4">
    <source>
        <dbReference type="ARBA" id="ARBA00022833"/>
    </source>
</evidence>
<evidence type="ECO:0000256" key="1">
    <source>
        <dbReference type="ARBA" id="ARBA00022670"/>
    </source>
</evidence>
<evidence type="ECO:0000313" key="9">
    <source>
        <dbReference type="EMBL" id="TPE50524.1"/>
    </source>
</evidence>
<dbReference type="GO" id="GO:0004222">
    <property type="term" value="F:metalloendopeptidase activity"/>
    <property type="evidence" value="ECO:0007669"/>
    <property type="project" value="InterPro"/>
</dbReference>
<protein>
    <submittedName>
        <fullName evidence="9">Peptidase M48</fullName>
    </submittedName>
</protein>
<comment type="caution">
    <text evidence="9">The sequence shown here is derived from an EMBL/GenBank/DDBJ whole genome shotgun (WGS) entry which is preliminary data.</text>
</comment>
<feature type="chain" id="PRO_5021391946" evidence="7">
    <location>
        <begin position="40"/>
        <end position="285"/>
    </location>
</feature>
<keyword evidence="10" id="KW-1185">Reference proteome</keyword>
<keyword evidence="2" id="KW-0479">Metal-binding</keyword>
<dbReference type="OrthoDB" id="7338723at2"/>
<dbReference type="Pfam" id="PF01435">
    <property type="entry name" value="Peptidase_M48"/>
    <property type="match status" value="1"/>
</dbReference>